<gene>
    <name evidence="1" type="ORF">WMO65_26370</name>
</gene>
<protein>
    <submittedName>
        <fullName evidence="1">Uncharacterized protein</fullName>
    </submittedName>
</protein>
<sequence length="74" mass="8595">MAQVKTIQTEQSLTDEQTGAFRRQLEQMEQLSLRQQEQIRSCREFLAERDLLAEYESRYGSLTAVDLGKVKEQG</sequence>
<evidence type="ECO:0000313" key="1">
    <source>
        <dbReference type="EMBL" id="MEQ2434514.1"/>
    </source>
</evidence>
<keyword evidence="2" id="KW-1185">Reference proteome</keyword>
<comment type="caution">
    <text evidence="1">The sequence shown here is derived from an EMBL/GenBank/DDBJ whole genome shotgun (WGS) entry which is preliminary data.</text>
</comment>
<evidence type="ECO:0000313" key="2">
    <source>
        <dbReference type="Proteomes" id="UP001457898"/>
    </source>
</evidence>
<feature type="non-terminal residue" evidence="1">
    <location>
        <position position="74"/>
    </location>
</feature>
<dbReference type="RefSeq" id="WP_349064905.1">
    <property type="nucleotide sequence ID" value="NZ_JBBMFP010000096.1"/>
</dbReference>
<accession>A0ABV1DVV0</accession>
<reference evidence="1 2" key="1">
    <citation type="submission" date="2024-03" db="EMBL/GenBank/DDBJ databases">
        <title>Human intestinal bacterial collection.</title>
        <authorList>
            <person name="Pauvert C."/>
            <person name="Hitch T.C.A."/>
            <person name="Clavel T."/>
        </authorList>
    </citation>
    <scope>NUCLEOTIDE SEQUENCE [LARGE SCALE GENOMIC DNA]</scope>
    <source>
        <strain evidence="1 2">CLA-SR-H028</strain>
    </source>
</reference>
<organism evidence="1 2">
    <name type="scientific">Blautia caccae</name>
    <dbReference type="NCBI Taxonomy" id="3133175"/>
    <lineage>
        <taxon>Bacteria</taxon>
        <taxon>Bacillati</taxon>
        <taxon>Bacillota</taxon>
        <taxon>Clostridia</taxon>
        <taxon>Lachnospirales</taxon>
        <taxon>Lachnospiraceae</taxon>
        <taxon>Blautia</taxon>
    </lineage>
</organism>
<proteinExistence type="predicted"/>
<name>A0ABV1DVV0_9FIRM</name>
<dbReference type="Proteomes" id="UP001457898">
    <property type="component" value="Unassembled WGS sequence"/>
</dbReference>
<dbReference type="EMBL" id="JBBMFP010000096">
    <property type="protein sequence ID" value="MEQ2434514.1"/>
    <property type="molecule type" value="Genomic_DNA"/>
</dbReference>